<keyword evidence="1" id="KW-1133">Transmembrane helix</keyword>
<gene>
    <name evidence="2" type="ORF">YpEc11_03</name>
</gene>
<proteinExistence type="predicted"/>
<protein>
    <submittedName>
        <fullName evidence="2">Uncharacterized protein</fullName>
    </submittedName>
</protein>
<sequence length="56" mass="6191">MNHYEGIIFTYRAFTRYGGVHHIEGITTFGTALFVLLVIGAYLGAKKLISKKASTN</sequence>
<dbReference type="EMBL" id="OQ828306">
    <property type="protein sequence ID" value="WMX18715.1"/>
    <property type="molecule type" value="Genomic_DNA"/>
</dbReference>
<evidence type="ECO:0000313" key="3">
    <source>
        <dbReference type="Proteomes" id="UP001182220"/>
    </source>
</evidence>
<accession>A0AA51Z2P9</accession>
<reference evidence="2" key="1">
    <citation type="submission" date="2023-04" db="EMBL/GenBank/DDBJ databases">
        <title>The Enterobacteriaceae - specific Podoviridae bacteriophages show lytic activity to Yersinia pestis: characterization and application potential.</title>
        <authorList>
            <person name="Suladze T."/>
            <person name="Gorge O."/>
            <person name="Kusradze I."/>
            <person name="Valade E."/>
            <person name="Jaiani E."/>
            <person name="Darsavelidze M."/>
            <person name="Elizbarashvili M."/>
            <person name="Janelidze N."/>
            <person name="Tediashvili M."/>
        </authorList>
    </citation>
    <scope>NUCLEOTIDE SEQUENCE</scope>
</reference>
<keyword evidence="3" id="KW-1185">Reference proteome</keyword>
<organism evidence="2 3">
    <name type="scientific">Yersinia phage vB_YpEc11</name>
    <dbReference type="NCBI Taxonomy" id="3056113"/>
    <lineage>
        <taxon>Viruses</taxon>
        <taxon>Duplodnaviria</taxon>
        <taxon>Heunggongvirae</taxon>
        <taxon>Uroviricota</taxon>
        <taxon>Caudoviricetes</taxon>
        <taxon>Autographivirales</taxon>
        <taxon>Autotranscriptaviridae</taxon>
        <taxon>Studiervirinae</taxon>
        <taxon>Helsettvirus</taxon>
        <taxon>Helsettvirus YpEc11</taxon>
    </lineage>
</organism>
<name>A0AA51Z2P9_9CAUD</name>
<evidence type="ECO:0000313" key="2">
    <source>
        <dbReference type="EMBL" id="WMX18715.1"/>
    </source>
</evidence>
<evidence type="ECO:0000256" key="1">
    <source>
        <dbReference type="SAM" id="Phobius"/>
    </source>
</evidence>
<keyword evidence="1" id="KW-0472">Membrane</keyword>
<dbReference type="Proteomes" id="UP001182220">
    <property type="component" value="Segment"/>
</dbReference>
<keyword evidence="1" id="KW-0812">Transmembrane</keyword>
<feature type="transmembrane region" description="Helical" evidence="1">
    <location>
        <begin position="26"/>
        <end position="45"/>
    </location>
</feature>